<dbReference type="Proteomes" id="UP000678393">
    <property type="component" value="Unassembled WGS sequence"/>
</dbReference>
<evidence type="ECO:0000313" key="2">
    <source>
        <dbReference type="EMBL" id="CAG5129282.1"/>
    </source>
</evidence>
<name>A0A8S3ZPS2_9EUPU</name>
<keyword evidence="1" id="KW-1133">Transmembrane helix</keyword>
<evidence type="ECO:0000256" key="1">
    <source>
        <dbReference type="SAM" id="Phobius"/>
    </source>
</evidence>
<gene>
    <name evidence="2" type="ORF">CUNI_LOCUS14840</name>
</gene>
<evidence type="ECO:0008006" key="4">
    <source>
        <dbReference type="Google" id="ProtNLM"/>
    </source>
</evidence>
<keyword evidence="1" id="KW-0472">Membrane</keyword>
<sequence length="190" mass="21269">PGTLDYMSHYYFAPYCRIGPFVIGILAGYLLAVTKGRIHMKWFYVVTGWAVAIAVGLACVYGIHGDITKENVSTVQMAAFYNTVARSAWGACICWVIVACVTGYGGPVNALLSWSPFVFLGRLTYMSYLIHPTVIYVYTQNMDQLYYLNDTNMVITYLGILFFTNMAAFVLVLGFESPMIGLEKIFLSRH</sequence>
<proteinExistence type="predicted"/>
<feature type="transmembrane region" description="Helical" evidence="1">
    <location>
        <begin position="12"/>
        <end position="31"/>
    </location>
</feature>
<organism evidence="2 3">
    <name type="scientific">Candidula unifasciata</name>
    <dbReference type="NCBI Taxonomy" id="100452"/>
    <lineage>
        <taxon>Eukaryota</taxon>
        <taxon>Metazoa</taxon>
        <taxon>Spiralia</taxon>
        <taxon>Lophotrochozoa</taxon>
        <taxon>Mollusca</taxon>
        <taxon>Gastropoda</taxon>
        <taxon>Heterobranchia</taxon>
        <taxon>Euthyneura</taxon>
        <taxon>Panpulmonata</taxon>
        <taxon>Eupulmonata</taxon>
        <taxon>Stylommatophora</taxon>
        <taxon>Helicina</taxon>
        <taxon>Helicoidea</taxon>
        <taxon>Geomitridae</taxon>
        <taxon>Candidula</taxon>
    </lineage>
</organism>
<dbReference type="EMBL" id="CAJHNH020003435">
    <property type="protein sequence ID" value="CAG5129282.1"/>
    <property type="molecule type" value="Genomic_DNA"/>
</dbReference>
<dbReference type="OrthoDB" id="207378at2759"/>
<keyword evidence="3" id="KW-1185">Reference proteome</keyword>
<keyword evidence="1" id="KW-0812">Transmembrane</keyword>
<dbReference type="AlphaFoldDB" id="A0A8S3ZPS2"/>
<accession>A0A8S3ZPS2</accession>
<feature type="transmembrane region" description="Helical" evidence="1">
    <location>
        <begin position="117"/>
        <end position="139"/>
    </location>
</feature>
<dbReference type="PANTHER" id="PTHR11161">
    <property type="entry name" value="O-ACYLTRANSFERASE"/>
    <property type="match status" value="1"/>
</dbReference>
<feature type="transmembrane region" description="Helical" evidence="1">
    <location>
        <begin position="84"/>
        <end position="105"/>
    </location>
</feature>
<evidence type="ECO:0000313" key="3">
    <source>
        <dbReference type="Proteomes" id="UP000678393"/>
    </source>
</evidence>
<protein>
    <recommendedName>
        <fullName evidence="4">Nose resistant to fluoxetine protein 6</fullName>
    </recommendedName>
</protein>
<reference evidence="2" key="1">
    <citation type="submission" date="2021-04" db="EMBL/GenBank/DDBJ databases">
        <authorList>
            <consortium name="Molecular Ecology Group"/>
        </authorList>
    </citation>
    <scope>NUCLEOTIDE SEQUENCE</scope>
</reference>
<dbReference type="InterPro" id="IPR052728">
    <property type="entry name" value="O2_lipid_transport_reg"/>
</dbReference>
<comment type="caution">
    <text evidence="2">The sequence shown here is derived from an EMBL/GenBank/DDBJ whole genome shotgun (WGS) entry which is preliminary data.</text>
</comment>
<feature type="transmembrane region" description="Helical" evidence="1">
    <location>
        <begin position="154"/>
        <end position="175"/>
    </location>
</feature>
<feature type="transmembrane region" description="Helical" evidence="1">
    <location>
        <begin position="43"/>
        <end position="64"/>
    </location>
</feature>
<feature type="non-terminal residue" evidence="2">
    <location>
        <position position="190"/>
    </location>
</feature>
<dbReference type="PANTHER" id="PTHR11161:SF0">
    <property type="entry name" value="O-ACYLTRANSFERASE LIKE PROTEIN"/>
    <property type="match status" value="1"/>
</dbReference>